<dbReference type="PANTHER" id="PTHR13696">
    <property type="entry name" value="P-LOOP CONTAINING NUCLEOSIDE TRIPHOSPHATE HYDROLASE"/>
    <property type="match status" value="1"/>
</dbReference>
<dbReference type="InterPro" id="IPR050678">
    <property type="entry name" value="DNA_Partitioning_ATPase"/>
</dbReference>
<dbReference type="Pfam" id="PF13614">
    <property type="entry name" value="AAA_31"/>
    <property type="match status" value="1"/>
</dbReference>
<dbReference type="InterPro" id="IPR025669">
    <property type="entry name" value="AAA_dom"/>
</dbReference>
<evidence type="ECO:0000259" key="1">
    <source>
        <dbReference type="Pfam" id="PF13614"/>
    </source>
</evidence>
<dbReference type="RefSeq" id="WP_021474398.1">
    <property type="nucleotide sequence ID" value="NZ_FNKH01000001.1"/>
</dbReference>
<feature type="domain" description="AAA" evidence="1">
    <location>
        <begin position="20"/>
        <end position="195"/>
    </location>
</feature>
<dbReference type="AlphaFoldDB" id="A0A1H0XL72"/>
<dbReference type="SUPFAM" id="SSF52540">
    <property type="entry name" value="P-loop containing nucleoside triphosphate hydrolases"/>
    <property type="match status" value="1"/>
</dbReference>
<dbReference type="InterPro" id="IPR027417">
    <property type="entry name" value="P-loop_NTPase"/>
</dbReference>
<dbReference type="Proteomes" id="UP000181917">
    <property type="component" value="Unassembled WGS sequence"/>
</dbReference>
<sequence>MDTATTSHTLSPAVQLASRRTICISNGKGGVGKTTLTTNLAVLLAEAGYKVLVVDLDSQGDIATNLGFINDARYDAGAALDKAVRYDEVPAPIRDVRPNLDVLAGGNYTAQLMDAFQGDSARQGKMRGGVARTITKIAPGYDIILIDTPPSEAGWTAIEEAMLSSRWIIAPVKPEPKSIRGLKSLAQRIISVRADNPSVALLGVVLFGIPSNARNVDRQSRTLLQESLDGIAPVFEGSIRDVVAADADASFRGLAAHELAAKAASQSPFWERLRNKGKSGSDEPRIAQSAGNLAEDYMRLTEQIVHELQAQEEALEDLEGAIK</sequence>
<dbReference type="EMBL" id="FNKH01000001">
    <property type="protein sequence ID" value="SDQ03622.1"/>
    <property type="molecule type" value="Genomic_DNA"/>
</dbReference>
<dbReference type="STRING" id="37928.SAMN04489742_0127"/>
<dbReference type="OrthoDB" id="128708at2"/>
<reference evidence="2 3" key="1">
    <citation type="submission" date="2016-10" db="EMBL/GenBank/DDBJ databases">
        <authorList>
            <person name="de Groot N.N."/>
        </authorList>
    </citation>
    <scope>NUCLEOTIDE SEQUENCE [LARGE SCALE GENOMIC DNA]</scope>
    <source>
        <strain evidence="2 3">DSM 20117</strain>
    </source>
</reference>
<proteinExistence type="predicted"/>
<dbReference type="CDD" id="cd02042">
    <property type="entry name" value="ParAB_family"/>
    <property type="match status" value="1"/>
</dbReference>
<protein>
    <submittedName>
        <fullName evidence="2">Cellulose biosynthesis protein BcsQ</fullName>
    </submittedName>
</protein>
<evidence type="ECO:0000313" key="2">
    <source>
        <dbReference type="EMBL" id="SDQ03622.1"/>
    </source>
</evidence>
<dbReference type="Gene3D" id="3.40.50.300">
    <property type="entry name" value="P-loop containing nucleotide triphosphate hydrolases"/>
    <property type="match status" value="1"/>
</dbReference>
<organism evidence="2 3">
    <name type="scientific">Crystallibacter crystallopoietes</name>
    <dbReference type="NCBI Taxonomy" id="37928"/>
    <lineage>
        <taxon>Bacteria</taxon>
        <taxon>Bacillati</taxon>
        <taxon>Actinomycetota</taxon>
        <taxon>Actinomycetes</taxon>
        <taxon>Micrococcales</taxon>
        <taxon>Micrococcaceae</taxon>
        <taxon>Crystallibacter</taxon>
    </lineage>
</organism>
<name>A0A1H0XL72_9MICC</name>
<dbReference type="PANTHER" id="PTHR13696:SF99">
    <property type="entry name" value="COBYRINIC ACID AC-DIAMIDE SYNTHASE"/>
    <property type="match status" value="1"/>
</dbReference>
<keyword evidence="3" id="KW-1185">Reference proteome</keyword>
<evidence type="ECO:0000313" key="3">
    <source>
        <dbReference type="Proteomes" id="UP000181917"/>
    </source>
</evidence>
<gene>
    <name evidence="2" type="ORF">SAMN04489742_0127</name>
</gene>
<accession>A0A1H0XL72</accession>